<dbReference type="Proteomes" id="UP000219546">
    <property type="component" value="Unassembled WGS sequence"/>
</dbReference>
<dbReference type="Pfam" id="PF14074">
    <property type="entry name" value="DUF4257"/>
    <property type="match status" value="1"/>
</dbReference>
<dbReference type="AlphaFoldDB" id="A0A285CLK3"/>
<keyword evidence="1" id="KW-1133">Transmembrane helix</keyword>
<keyword evidence="3" id="KW-1185">Reference proteome</keyword>
<gene>
    <name evidence="2" type="ORF">SAMN05877753_102531</name>
</gene>
<reference evidence="2 3" key="1">
    <citation type="submission" date="2017-08" db="EMBL/GenBank/DDBJ databases">
        <authorList>
            <person name="de Groot N.N."/>
        </authorList>
    </citation>
    <scope>NUCLEOTIDE SEQUENCE [LARGE SCALE GENOMIC DNA]</scope>
    <source>
        <strain evidence="2 3">JC228</strain>
    </source>
</reference>
<protein>
    <submittedName>
        <fullName evidence="2">Uncharacterized protein DUF4257</fullName>
    </submittedName>
</protein>
<dbReference type="RefSeq" id="WP_097157707.1">
    <property type="nucleotide sequence ID" value="NZ_JBEPMQ010000001.1"/>
</dbReference>
<dbReference type="OrthoDB" id="2898699at2"/>
<evidence type="ECO:0000313" key="3">
    <source>
        <dbReference type="Proteomes" id="UP000219546"/>
    </source>
</evidence>
<feature type="transmembrane region" description="Helical" evidence="1">
    <location>
        <begin position="35"/>
        <end position="56"/>
    </location>
</feature>
<evidence type="ECO:0000313" key="2">
    <source>
        <dbReference type="EMBL" id="SNX68439.1"/>
    </source>
</evidence>
<dbReference type="EMBL" id="OAOP01000002">
    <property type="protein sequence ID" value="SNX68439.1"/>
    <property type="molecule type" value="Genomic_DNA"/>
</dbReference>
<keyword evidence="1" id="KW-0472">Membrane</keyword>
<dbReference type="InterPro" id="IPR025353">
    <property type="entry name" value="DUF4257"/>
</dbReference>
<accession>A0A285CLK3</accession>
<evidence type="ECO:0000256" key="1">
    <source>
        <dbReference type="SAM" id="Phobius"/>
    </source>
</evidence>
<sequence length="117" mass="12881">MSLLYGFLIGSFMGLLTHAKRNGKIIKPYNKKRVFEYGFLLDCLFGGVAAIAIVTLTEPATLDQLIFTSVLAGYGGDTLIAKVEAAKLSEILNQLFFQVEIELNAEIIIENQSQIHS</sequence>
<organism evidence="2 3">
    <name type="scientific">Bacillus oleivorans</name>
    <dbReference type="NCBI Taxonomy" id="1448271"/>
    <lineage>
        <taxon>Bacteria</taxon>
        <taxon>Bacillati</taxon>
        <taxon>Bacillota</taxon>
        <taxon>Bacilli</taxon>
        <taxon>Bacillales</taxon>
        <taxon>Bacillaceae</taxon>
        <taxon>Bacillus</taxon>
    </lineage>
</organism>
<name>A0A285CLK3_9BACI</name>
<keyword evidence="1" id="KW-0812">Transmembrane</keyword>
<proteinExistence type="predicted"/>